<reference evidence="1 2" key="1">
    <citation type="journal article" date="2018" name="Front. Plant Sci.">
        <title>Red Clover (Trifolium pratense) and Zigzag Clover (T. medium) - A Picture of Genomic Similarities and Differences.</title>
        <authorList>
            <person name="Dluhosova J."/>
            <person name="Istvanek J."/>
            <person name="Nedelnik J."/>
            <person name="Repkova J."/>
        </authorList>
    </citation>
    <scope>NUCLEOTIDE SEQUENCE [LARGE SCALE GENOMIC DNA]</scope>
    <source>
        <strain evidence="2">cv. 10/8</strain>
        <tissue evidence="1">Leaf</tissue>
    </source>
</reference>
<comment type="caution">
    <text evidence="1">The sequence shown here is derived from an EMBL/GenBank/DDBJ whole genome shotgun (WGS) entry which is preliminary data.</text>
</comment>
<organism evidence="1 2">
    <name type="scientific">Trifolium medium</name>
    <dbReference type="NCBI Taxonomy" id="97028"/>
    <lineage>
        <taxon>Eukaryota</taxon>
        <taxon>Viridiplantae</taxon>
        <taxon>Streptophyta</taxon>
        <taxon>Embryophyta</taxon>
        <taxon>Tracheophyta</taxon>
        <taxon>Spermatophyta</taxon>
        <taxon>Magnoliopsida</taxon>
        <taxon>eudicotyledons</taxon>
        <taxon>Gunneridae</taxon>
        <taxon>Pentapetalae</taxon>
        <taxon>rosids</taxon>
        <taxon>fabids</taxon>
        <taxon>Fabales</taxon>
        <taxon>Fabaceae</taxon>
        <taxon>Papilionoideae</taxon>
        <taxon>50 kb inversion clade</taxon>
        <taxon>NPAAA clade</taxon>
        <taxon>Hologalegina</taxon>
        <taxon>IRL clade</taxon>
        <taxon>Trifolieae</taxon>
        <taxon>Trifolium</taxon>
    </lineage>
</organism>
<protein>
    <submittedName>
        <fullName evidence="1">Peroxisome biogenesis protein 6-like</fullName>
    </submittedName>
</protein>
<evidence type="ECO:0000313" key="1">
    <source>
        <dbReference type="EMBL" id="MCI03406.1"/>
    </source>
</evidence>
<dbReference type="EMBL" id="LXQA010052090">
    <property type="protein sequence ID" value="MCI03406.1"/>
    <property type="molecule type" value="Genomic_DNA"/>
</dbReference>
<sequence length="231" mass="25515">MVKNAEMNTQRIAVAIALDPPGSDTTALDIDHSASSSRIMLVFPSCDFPLSGPLLNGEIAYLSPLLAFNLNLHISCLKSIIHNGQDALSSYFKPQCQVGDEDKSIEDSVINIELAPLAEPPRFASLLRVAFVKIPECGVLDSIKPTSDVESKERQDMIDLALQKYFEVDRYLSSRDIFGINISWNCNSAICIPCNNKTHKKNDNFICFKVIAMEPSDEPVLRVNKTLTALV</sequence>
<accession>A0A392NWC6</accession>
<feature type="non-terminal residue" evidence="1">
    <location>
        <position position="231"/>
    </location>
</feature>
<proteinExistence type="predicted"/>
<evidence type="ECO:0000313" key="2">
    <source>
        <dbReference type="Proteomes" id="UP000265520"/>
    </source>
</evidence>
<dbReference type="Proteomes" id="UP000265520">
    <property type="component" value="Unassembled WGS sequence"/>
</dbReference>
<dbReference type="AlphaFoldDB" id="A0A392NWC6"/>
<keyword evidence="2" id="KW-1185">Reference proteome</keyword>
<name>A0A392NWC6_9FABA</name>